<evidence type="ECO:0000256" key="5">
    <source>
        <dbReference type="PROSITE-ProRule" id="PRU01016"/>
    </source>
</evidence>
<evidence type="ECO:0000256" key="3">
    <source>
        <dbReference type="ARBA" id="ARBA00022679"/>
    </source>
</evidence>
<dbReference type="OrthoDB" id="414133at2759"/>
<dbReference type="SUPFAM" id="SSF53335">
    <property type="entry name" value="S-adenosyl-L-methionine-dependent methyltransferases"/>
    <property type="match status" value="1"/>
</dbReference>
<dbReference type="HOGENOM" id="CLU_012943_2_1_1"/>
<dbReference type="PROSITE" id="PS51679">
    <property type="entry name" value="SAM_MT_C5"/>
    <property type="match status" value="1"/>
</dbReference>
<dbReference type="PANTHER" id="PTHR10629">
    <property type="entry name" value="CYTOSINE-SPECIFIC METHYLTRANSFERASE"/>
    <property type="match status" value="1"/>
</dbReference>
<feature type="compositionally biased region" description="Low complexity" evidence="6">
    <location>
        <begin position="193"/>
        <end position="206"/>
    </location>
</feature>
<dbReference type="GO" id="GO:0044027">
    <property type="term" value="P:negative regulation of gene expression via chromosomal CpG island methylation"/>
    <property type="evidence" value="ECO:0007669"/>
    <property type="project" value="TreeGrafter"/>
</dbReference>
<keyword evidence="8" id="KW-1185">Reference proteome</keyword>
<dbReference type="Pfam" id="PF00145">
    <property type="entry name" value="DNA_methylase"/>
    <property type="match status" value="2"/>
</dbReference>
<dbReference type="EMBL" id="AYSA01000316">
    <property type="protein sequence ID" value="ESZ93456.1"/>
    <property type="molecule type" value="Genomic_DNA"/>
</dbReference>
<feature type="region of interest" description="Disordered" evidence="6">
    <location>
        <begin position="150"/>
        <end position="213"/>
    </location>
</feature>
<evidence type="ECO:0000256" key="2">
    <source>
        <dbReference type="ARBA" id="ARBA00022603"/>
    </source>
</evidence>
<dbReference type="EC" id="2.1.1.37" evidence="1"/>
<proteinExistence type="inferred from homology"/>
<dbReference type="GO" id="GO:0003886">
    <property type="term" value="F:DNA (cytosine-5-)-methyltransferase activity"/>
    <property type="evidence" value="ECO:0007669"/>
    <property type="project" value="UniProtKB-EC"/>
</dbReference>
<name>W9CC64_SCLBF</name>
<evidence type="ECO:0000313" key="7">
    <source>
        <dbReference type="EMBL" id="ESZ93456.1"/>
    </source>
</evidence>
<dbReference type="GO" id="GO:0032259">
    <property type="term" value="P:methylation"/>
    <property type="evidence" value="ECO:0007669"/>
    <property type="project" value="UniProtKB-KW"/>
</dbReference>
<protein>
    <recommendedName>
        <fullName evidence="1">DNA (cytosine-5-)-methyltransferase</fullName>
        <ecNumber evidence="1">2.1.1.37</ecNumber>
    </recommendedName>
</protein>
<dbReference type="Gene3D" id="3.90.120.10">
    <property type="entry name" value="DNA Methylase, subunit A, domain 2"/>
    <property type="match status" value="1"/>
</dbReference>
<dbReference type="STRING" id="1432307.W9CC64"/>
<dbReference type="GO" id="GO:0003677">
    <property type="term" value="F:DNA binding"/>
    <property type="evidence" value="ECO:0007669"/>
    <property type="project" value="TreeGrafter"/>
</dbReference>
<keyword evidence="3 5" id="KW-0808">Transferase</keyword>
<dbReference type="Proteomes" id="UP000019487">
    <property type="component" value="Unassembled WGS sequence"/>
</dbReference>
<dbReference type="InterPro" id="IPR050390">
    <property type="entry name" value="C5-Methyltransferase"/>
</dbReference>
<dbReference type="InterPro" id="IPR001525">
    <property type="entry name" value="C5_MeTfrase"/>
</dbReference>
<dbReference type="GO" id="GO:0005634">
    <property type="term" value="C:nucleus"/>
    <property type="evidence" value="ECO:0007669"/>
    <property type="project" value="TreeGrafter"/>
</dbReference>
<dbReference type="AlphaFoldDB" id="W9CC64"/>
<evidence type="ECO:0000256" key="6">
    <source>
        <dbReference type="SAM" id="MobiDB-lite"/>
    </source>
</evidence>
<comment type="caution">
    <text evidence="7">The sequence shown here is derived from an EMBL/GenBank/DDBJ whole genome shotgun (WGS) entry which is preliminary data.</text>
</comment>
<feature type="compositionally biased region" description="Polar residues" evidence="6">
    <location>
        <begin position="156"/>
        <end position="167"/>
    </location>
</feature>
<feature type="compositionally biased region" description="Basic and acidic residues" evidence="6">
    <location>
        <begin position="170"/>
        <end position="183"/>
    </location>
</feature>
<dbReference type="InterPro" id="IPR029063">
    <property type="entry name" value="SAM-dependent_MTases_sf"/>
</dbReference>
<reference evidence="7 8" key="1">
    <citation type="journal article" date="2014" name="Genome Announc.">
        <title>Draft genome sequence of Sclerotinia borealis, a psychrophilic plant pathogenic fungus.</title>
        <authorList>
            <person name="Mardanov A.V."/>
            <person name="Beletsky A.V."/>
            <person name="Kadnikov V.V."/>
            <person name="Ignatov A.N."/>
            <person name="Ravin N.V."/>
        </authorList>
    </citation>
    <scope>NUCLEOTIDE SEQUENCE [LARGE SCALE GENOMIC DNA]</scope>
    <source>
        <strain evidence="8">F-4157</strain>
    </source>
</reference>
<feature type="active site" evidence="5">
    <location>
        <position position="675"/>
    </location>
</feature>
<sequence>MVIASKVNLPQLEIHRLYQIDLTLYKTHQLGLGRSRVTQLVLQRREDIRRRHWPSLAGSEPELVAIFPVHGSEILEEICEILRNMGMMGLEIGKKTFGQCQEQASGKDKINCYDINMGNDTHSHTMNSSDKAVHIDDGAVEVNFEIGSSRYRTKARPTSSEESSCYLTDTPERDAESDPELKDLTALNERSYSASLSASPATPATPTKKRLREDGTSIRLFESDLSWTDREIFNTAKRHNGASVTSFRSTNIRSSPPRPQTVLQAAALSQRIPLHSLLTHQSKPPIDPLLPNRLSTSRADTNTLPQASLHVAQKEVINLDDDEEDIRTFQLPLGAEIIDLEDHEIEAELEKEIFGIEPQIDNQDNFKRASLVQRNPEIVPPNIEITSLAWKSSSLRPGKAVELKNGTFLKIRSIVKNLTNDQVSIRGWKLVRTRDFIFGGVLQKKRNELAFIHEIDRDDRRDILEQSVHTIQLDDIVKIRRLICTNRSFPECRYNKEHIPPDIARKEPKEIIKFVEDELELVARWALVARYSDAEARVRKGSVVDKPRDSAILRSLNKEECTKGDFVKPNIRKLLWRGETVLGGAGNPNGDKSSNAGSHYTYGDGYCGAGGMTVGAAAAGLDIKWGFDFNSHAGLTWQKNFPNANFHLLPVNEFADLHDPHQNLWVDILHLSPPCQVFSPAHTVPGRNDEMNYASLFGVGAAIKKSRPRIVTLEQTFGILHPKNKRAFDGLIGCFADLGYDVSWQVVKFQGPGETLPHMPQYTHTDPFLCTPNQALSSIPDNAPNHDPQSAQLNRSNHVPWDGSVVCGCIMTGGATGLGLPDGSRGLTNRELAALQGFPLKHVFHGQEIRKQVGNAVPPIFGEVLLGSIRRQLERRDNWVREEGIVISEDDE</sequence>
<comment type="similarity">
    <text evidence="5">Belongs to the class I-like SAM-binding methyltransferase superfamily. C5-methyltransferase family.</text>
</comment>
<evidence type="ECO:0000256" key="4">
    <source>
        <dbReference type="ARBA" id="ARBA00022691"/>
    </source>
</evidence>
<dbReference type="PANTHER" id="PTHR10629:SF52">
    <property type="entry name" value="DNA (CYTOSINE-5)-METHYLTRANSFERASE 1"/>
    <property type="match status" value="1"/>
</dbReference>
<gene>
    <name evidence="7" type="ORF">SBOR_6163</name>
</gene>
<evidence type="ECO:0000256" key="1">
    <source>
        <dbReference type="ARBA" id="ARBA00011975"/>
    </source>
</evidence>
<keyword evidence="2 5" id="KW-0489">Methyltransferase</keyword>
<evidence type="ECO:0000313" key="8">
    <source>
        <dbReference type="Proteomes" id="UP000019487"/>
    </source>
</evidence>
<organism evidence="7 8">
    <name type="scientific">Sclerotinia borealis (strain F-4128)</name>
    <dbReference type="NCBI Taxonomy" id="1432307"/>
    <lineage>
        <taxon>Eukaryota</taxon>
        <taxon>Fungi</taxon>
        <taxon>Dikarya</taxon>
        <taxon>Ascomycota</taxon>
        <taxon>Pezizomycotina</taxon>
        <taxon>Leotiomycetes</taxon>
        <taxon>Helotiales</taxon>
        <taxon>Sclerotiniaceae</taxon>
        <taxon>Sclerotinia</taxon>
    </lineage>
</organism>
<keyword evidence="4 5" id="KW-0949">S-adenosyl-L-methionine</keyword>
<accession>W9CC64</accession>
<dbReference type="Gene3D" id="3.40.50.150">
    <property type="entry name" value="Vaccinia Virus protein VP39"/>
    <property type="match status" value="1"/>
</dbReference>